<name>A0A837J7N1_9BACT</name>
<reference evidence="1 2" key="1">
    <citation type="submission" date="2014-01" db="EMBL/GenBank/DDBJ databases">
        <title>Development of a Comparative Genomic Fingerprinting Assay for High Resolution Genotyping of Arcobacter butzleri.</title>
        <authorList>
            <person name="Webb A.L."/>
            <person name="Inglis G.D."/>
            <person name="Kruczkiewicz P."/>
            <person name="Selinger L.B."/>
            <person name="Taboada E.N."/>
        </authorList>
    </citation>
    <scope>NUCLEOTIDE SEQUENCE [LARGE SCALE GENOMIC DNA]</scope>
    <source>
        <strain evidence="1 2">L351</strain>
    </source>
</reference>
<dbReference type="Gene3D" id="3.40.1350.10">
    <property type="match status" value="1"/>
</dbReference>
<dbReference type="EMBL" id="JAIS01000034">
    <property type="protein sequence ID" value="KLE02195.1"/>
    <property type="molecule type" value="Genomic_DNA"/>
</dbReference>
<gene>
    <name evidence="1" type="ORF">AF76_02845</name>
</gene>
<evidence type="ECO:0000313" key="2">
    <source>
        <dbReference type="Proteomes" id="UP000035526"/>
    </source>
</evidence>
<sequence>MKVEALQLSTLEVLERIRKNLCIISNIPLKIGETIISKVEFQNFLSNTINKKEKLLINRIVYTFARDIREFERIFNSTDKNKVKKFLLMIISKTCFLDEITLQVYLYFFWDELKWHGFYEEIKPDIKLFESLCLDKENSFCKEVSENITDTCDIVIFEEERQRVVLCEVKHGTIDDRAVAQIQRYYRKTKQFIELGVYSNSIINIKPILICNNIPLKRWLTFPTYFRELIDVFTYEVDMIENELKLINLKASIFKEHRKGLLSHINETVKYSK</sequence>
<organism evidence="1 2">
    <name type="scientific">Aliarcobacter butzleri L351</name>
    <dbReference type="NCBI Taxonomy" id="1447259"/>
    <lineage>
        <taxon>Bacteria</taxon>
        <taxon>Pseudomonadati</taxon>
        <taxon>Campylobacterota</taxon>
        <taxon>Epsilonproteobacteria</taxon>
        <taxon>Campylobacterales</taxon>
        <taxon>Arcobacteraceae</taxon>
        <taxon>Aliarcobacter</taxon>
    </lineage>
</organism>
<comment type="caution">
    <text evidence="1">The sequence shown here is derived from an EMBL/GenBank/DDBJ whole genome shotgun (WGS) entry which is preliminary data.</text>
</comment>
<dbReference type="Proteomes" id="UP000035526">
    <property type="component" value="Unassembled WGS sequence"/>
</dbReference>
<evidence type="ECO:0000313" key="1">
    <source>
        <dbReference type="EMBL" id="KLE02195.1"/>
    </source>
</evidence>
<protein>
    <submittedName>
        <fullName evidence="1">Uncharacterized protein</fullName>
    </submittedName>
</protein>
<dbReference type="AlphaFoldDB" id="A0A837J7N1"/>
<dbReference type="RefSeq" id="WP_046991273.1">
    <property type="nucleotide sequence ID" value="NZ_JAIS01000034.1"/>
</dbReference>
<dbReference type="InterPro" id="IPR011856">
    <property type="entry name" value="tRNA_endonuc-like_dom_sf"/>
</dbReference>
<dbReference type="GO" id="GO:0003676">
    <property type="term" value="F:nucleic acid binding"/>
    <property type="evidence" value="ECO:0007669"/>
    <property type="project" value="InterPro"/>
</dbReference>
<proteinExistence type="predicted"/>
<accession>A0A837J7N1</accession>